<name>A0A8S5Q7Q5_9CAUD</name>
<proteinExistence type="predicted"/>
<evidence type="ECO:0000256" key="1">
    <source>
        <dbReference type="SAM" id="MobiDB-lite"/>
    </source>
</evidence>
<dbReference type="EMBL" id="BK015598">
    <property type="protein sequence ID" value="DAE15080.1"/>
    <property type="molecule type" value="Genomic_DNA"/>
</dbReference>
<sequence length="71" mass="8013">MAALSMLRQGEGPPAESRDQGTIVDGLLQGLRARIHREYRRVPVPECLRHMIRESGLCRRRFFVLPGGDSP</sequence>
<feature type="region of interest" description="Disordered" evidence="1">
    <location>
        <begin position="1"/>
        <end position="22"/>
    </location>
</feature>
<reference evidence="2" key="1">
    <citation type="journal article" date="2021" name="Proc. Natl. Acad. Sci. U.S.A.">
        <title>A Catalog of Tens of Thousands of Viruses from Human Metagenomes Reveals Hidden Associations with Chronic Diseases.</title>
        <authorList>
            <person name="Tisza M.J."/>
            <person name="Buck C.B."/>
        </authorList>
    </citation>
    <scope>NUCLEOTIDE SEQUENCE</scope>
    <source>
        <strain evidence="2">Cty3u30</strain>
    </source>
</reference>
<protein>
    <submittedName>
        <fullName evidence="2">Uncharacterized protein</fullName>
    </submittedName>
</protein>
<organism evidence="2">
    <name type="scientific">Siphoviridae sp. cty3u30</name>
    <dbReference type="NCBI Taxonomy" id="2825744"/>
    <lineage>
        <taxon>Viruses</taxon>
        <taxon>Duplodnaviria</taxon>
        <taxon>Heunggongvirae</taxon>
        <taxon>Uroviricota</taxon>
        <taxon>Caudoviricetes</taxon>
    </lineage>
</organism>
<evidence type="ECO:0000313" key="2">
    <source>
        <dbReference type="EMBL" id="DAE15080.1"/>
    </source>
</evidence>
<accession>A0A8S5Q7Q5</accession>